<keyword evidence="3" id="KW-1185">Reference proteome</keyword>
<organism evidence="2 3">
    <name type="scientific">Streptomyces candidus</name>
    <dbReference type="NCBI Taxonomy" id="67283"/>
    <lineage>
        <taxon>Bacteria</taxon>
        <taxon>Bacillati</taxon>
        <taxon>Actinomycetota</taxon>
        <taxon>Actinomycetes</taxon>
        <taxon>Kitasatosporales</taxon>
        <taxon>Streptomycetaceae</taxon>
        <taxon>Streptomyces</taxon>
    </lineage>
</organism>
<evidence type="ECO:0000313" key="3">
    <source>
        <dbReference type="Proteomes" id="UP000540423"/>
    </source>
</evidence>
<feature type="transmembrane region" description="Helical" evidence="1">
    <location>
        <begin position="22"/>
        <end position="43"/>
    </location>
</feature>
<reference evidence="2 3" key="1">
    <citation type="submission" date="2020-08" db="EMBL/GenBank/DDBJ databases">
        <title>Genomic Encyclopedia of Type Strains, Phase IV (KMG-IV): sequencing the most valuable type-strain genomes for metagenomic binning, comparative biology and taxonomic classification.</title>
        <authorList>
            <person name="Goeker M."/>
        </authorList>
    </citation>
    <scope>NUCLEOTIDE SEQUENCE [LARGE SCALE GENOMIC DNA]</scope>
    <source>
        <strain evidence="2 3">DSM 40141</strain>
    </source>
</reference>
<evidence type="ECO:0000256" key="1">
    <source>
        <dbReference type="SAM" id="Phobius"/>
    </source>
</evidence>
<proteinExistence type="predicted"/>
<sequence>MLKGFIAAFTTSHFFGLGDQPWWVRVLVTAATLAALCLAVEGVRRLLNRRKTARA</sequence>
<keyword evidence="1" id="KW-0812">Transmembrane</keyword>
<protein>
    <submittedName>
        <fullName evidence="2">Uncharacterized protein</fullName>
    </submittedName>
</protein>
<keyword evidence="1" id="KW-1133">Transmembrane helix</keyword>
<gene>
    <name evidence="2" type="ORF">HNQ79_002100</name>
</gene>
<accession>A0A7X0LNM9</accession>
<keyword evidence="1" id="KW-0472">Membrane</keyword>
<evidence type="ECO:0000313" key="2">
    <source>
        <dbReference type="EMBL" id="MBB6435643.1"/>
    </source>
</evidence>
<name>A0A7X0LNM9_9ACTN</name>
<comment type="caution">
    <text evidence="2">The sequence shown here is derived from an EMBL/GenBank/DDBJ whole genome shotgun (WGS) entry which is preliminary data.</text>
</comment>
<dbReference type="AlphaFoldDB" id="A0A7X0LNM9"/>
<dbReference type="Proteomes" id="UP000540423">
    <property type="component" value="Unassembled WGS sequence"/>
</dbReference>
<dbReference type="EMBL" id="JACHEM010000004">
    <property type="protein sequence ID" value="MBB6435643.1"/>
    <property type="molecule type" value="Genomic_DNA"/>
</dbReference>
<dbReference type="RefSeq" id="WP_185029326.1">
    <property type="nucleotide sequence ID" value="NZ_BNBN01000007.1"/>
</dbReference>